<dbReference type="GO" id="GO:0003723">
    <property type="term" value="F:RNA binding"/>
    <property type="evidence" value="ECO:0007669"/>
    <property type="project" value="InterPro"/>
</dbReference>
<dbReference type="Pfam" id="PF25476">
    <property type="entry name" value="Ribosomal_L19e_C"/>
    <property type="match status" value="1"/>
</dbReference>
<name>A0A0F8WRP0_9ZZZZ</name>
<dbReference type="GO" id="GO:0003735">
    <property type="term" value="F:structural constituent of ribosome"/>
    <property type="evidence" value="ECO:0007669"/>
    <property type="project" value="InterPro"/>
</dbReference>
<protein>
    <recommendedName>
        <fullName evidence="5">Large ribosomal subunit protein eL19 domain-containing protein</fullName>
    </recommendedName>
</protein>
<dbReference type="InterPro" id="IPR057259">
    <property type="entry name" value="Ribosomal_L19e"/>
</dbReference>
<dbReference type="NCBIfam" id="NF006343">
    <property type="entry name" value="PRK08570.1"/>
    <property type="match status" value="1"/>
</dbReference>
<dbReference type="Gene3D" id="1.20.5.560">
    <property type="entry name" value="Single Heli x bin"/>
    <property type="match status" value="1"/>
</dbReference>
<comment type="similarity">
    <text evidence="1">Belongs to the eukaryotic ribosomal protein eL19 family.</text>
</comment>
<dbReference type="GO" id="GO:0022625">
    <property type="term" value="C:cytosolic large ribosomal subunit"/>
    <property type="evidence" value="ECO:0007669"/>
    <property type="project" value="InterPro"/>
</dbReference>
<gene>
    <name evidence="6" type="ORF">LCGC14_3032860</name>
</gene>
<reference evidence="6" key="1">
    <citation type="journal article" date="2015" name="Nature">
        <title>Complex archaea that bridge the gap between prokaryotes and eukaryotes.</title>
        <authorList>
            <person name="Spang A."/>
            <person name="Saw J.H."/>
            <person name="Jorgensen S.L."/>
            <person name="Zaremba-Niedzwiedzka K."/>
            <person name="Martijn J."/>
            <person name="Lind A.E."/>
            <person name="van Eijk R."/>
            <person name="Schleper C."/>
            <person name="Guy L."/>
            <person name="Ettema T.J."/>
        </authorList>
    </citation>
    <scope>NUCLEOTIDE SEQUENCE</scope>
</reference>
<dbReference type="Gene3D" id="1.10.1650.10">
    <property type="match status" value="1"/>
</dbReference>
<dbReference type="EMBL" id="LAZR01063395">
    <property type="protein sequence ID" value="KKK59592.1"/>
    <property type="molecule type" value="Genomic_DNA"/>
</dbReference>
<dbReference type="InterPro" id="IPR057260">
    <property type="entry name" value="Ribosomal_L19e_C"/>
</dbReference>
<evidence type="ECO:0000256" key="2">
    <source>
        <dbReference type="ARBA" id="ARBA00022980"/>
    </source>
</evidence>
<dbReference type="Gene3D" id="1.10.1200.60">
    <property type="match status" value="1"/>
</dbReference>
<proteinExistence type="inferred from homology"/>
<comment type="caution">
    <text evidence="6">The sequence shown here is derived from an EMBL/GenBank/DDBJ whole genome shotgun (WGS) entry which is preliminary data.</text>
</comment>
<dbReference type="AlphaFoldDB" id="A0A0F8WRP0"/>
<organism evidence="6">
    <name type="scientific">marine sediment metagenome</name>
    <dbReference type="NCBI Taxonomy" id="412755"/>
    <lineage>
        <taxon>unclassified sequences</taxon>
        <taxon>metagenomes</taxon>
        <taxon>ecological metagenomes</taxon>
    </lineage>
</organism>
<evidence type="ECO:0000256" key="1">
    <source>
        <dbReference type="ARBA" id="ARBA00011082"/>
    </source>
</evidence>
<dbReference type="CDD" id="cd00481">
    <property type="entry name" value="Ribosomal_L19e"/>
    <property type="match status" value="1"/>
</dbReference>
<feature type="compositionally biased region" description="Basic residues" evidence="4">
    <location>
        <begin position="61"/>
        <end position="79"/>
    </location>
</feature>
<dbReference type="PANTHER" id="PTHR10722">
    <property type="entry name" value="60S RIBOSOMAL PROTEIN L19"/>
    <property type="match status" value="1"/>
</dbReference>
<evidence type="ECO:0000256" key="3">
    <source>
        <dbReference type="ARBA" id="ARBA00023274"/>
    </source>
</evidence>
<accession>A0A0F8WRP0</accession>
<sequence>MTNLRSQRRMASEIIKRGKNGIWLDPERGFKVALAVTREDIQKLIHDGVIKPRKEVGTSRGRARKQKFKRARGQRRGPGSRKGTANARSNKKTLWINKIRAQRKYLKKLRGDEYISPNTYRVLYKQSKGNHFRSVRFLGNHIRESGVSLKRIPEGY</sequence>
<keyword evidence="3" id="KW-0687">Ribonucleoprotein</keyword>
<keyword evidence="2" id="KW-0689">Ribosomal protein</keyword>
<dbReference type="GO" id="GO:0006412">
    <property type="term" value="P:translation"/>
    <property type="evidence" value="ECO:0007669"/>
    <property type="project" value="InterPro"/>
</dbReference>
<dbReference type="SMART" id="SM01416">
    <property type="entry name" value="Ribosomal_L19e"/>
    <property type="match status" value="1"/>
</dbReference>
<feature type="domain" description="Large ribosomal subunit protein eL19" evidence="5">
    <location>
        <begin position="3"/>
        <end position="146"/>
    </location>
</feature>
<dbReference type="Pfam" id="PF01280">
    <property type="entry name" value="Ribosomal_L19e"/>
    <property type="match status" value="1"/>
</dbReference>
<dbReference type="InterPro" id="IPR015973">
    <property type="entry name" value="Ribosomal_eL19_dom2"/>
</dbReference>
<evidence type="ECO:0000256" key="4">
    <source>
        <dbReference type="SAM" id="MobiDB-lite"/>
    </source>
</evidence>
<evidence type="ECO:0000259" key="5">
    <source>
        <dbReference type="SMART" id="SM01416"/>
    </source>
</evidence>
<dbReference type="HAMAP" id="MF_01475">
    <property type="entry name" value="Ribosomal_eL19"/>
    <property type="match status" value="1"/>
</dbReference>
<feature type="region of interest" description="Disordered" evidence="4">
    <location>
        <begin position="54"/>
        <end position="91"/>
    </location>
</feature>
<dbReference type="SUPFAM" id="SSF48140">
    <property type="entry name" value="Ribosomal protein L19 (L19e)"/>
    <property type="match status" value="1"/>
</dbReference>
<dbReference type="InterPro" id="IPR035970">
    <property type="entry name" value="60S_ribosomal_eL19_sf"/>
</dbReference>
<dbReference type="FunFam" id="1.10.1650.10:FF:000001">
    <property type="entry name" value="Ribosomal protein L19"/>
    <property type="match status" value="1"/>
</dbReference>
<dbReference type="InterPro" id="IPR039547">
    <property type="entry name" value="Ribosomal_eL19"/>
</dbReference>
<dbReference type="InterPro" id="IPR015972">
    <property type="entry name" value="Ribosomal_eL19_dom1"/>
</dbReference>
<dbReference type="InterPro" id="IPR015974">
    <property type="entry name" value="Ribosomal_eL19_dom3"/>
</dbReference>
<dbReference type="InterPro" id="IPR000196">
    <property type="entry name" value="Ribosomal_eL19_dom"/>
</dbReference>
<evidence type="ECO:0000313" key="6">
    <source>
        <dbReference type="EMBL" id="KKK59592.1"/>
    </source>
</evidence>